<dbReference type="Gene3D" id="1.20.120.330">
    <property type="entry name" value="Nucleotidyltransferases domain 2"/>
    <property type="match status" value="1"/>
</dbReference>
<dbReference type="Proteomes" id="UP000249239">
    <property type="component" value="Unassembled WGS sequence"/>
</dbReference>
<evidence type="ECO:0000313" key="2">
    <source>
        <dbReference type="EMBL" id="PZX18042.1"/>
    </source>
</evidence>
<evidence type="ECO:0000313" key="3">
    <source>
        <dbReference type="Proteomes" id="UP000249239"/>
    </source>
</evidence>
<evidence type="ECO:0000256" key="1">
    <source>
        <dbReference type="SAM" id="Coils"/>
    </source>
</evidence>
<comment type="caution">
    <text evidence="2">The sequence shown here is derived from an EMBL/GenBank/DDBJ whole genome shotgun (WGS) entry which is preliminary data.</text>
</comment>
<dbReference type="RefSeq" id="WP_111444793.1">
    <property type="nucleotide sequence ID" value="NZ_QKZK01000007.1"/>
</dbReference>
<dbReference type="OrthoDB" id="1050778at2"/>
<organism evidence="2 3">
    <name type="scientific">Breznakibacter xylanolyticus</name>
    <dbReference type="NCBI Taxonomy" id="990"/>
    <lineage>
        <taxon>Bacteria</taxon>
        <taxon>Pseudomonadati</taxon>
        <taxon>Bacteroidota</taxon>
        <taxon>Bacteroidia</taxon>
        <taxon>Marinilabiliales</taxon>
        <taxon>Marinilabiliaceae</taxon>
        <taxon>Breznakibacter</taxon>
    </lineage>
</organism>
<sequence length="600" mass="65296">MKKIQKMIGMAALSAVVLSSCVKNEESDGVKALREAQAGLIDAQSESVLANAKSVLEDVNGKYYKNLLQKYTAIEDSLDMEKYKAVSDTLKAQIAWQQQKIQIQHEIEIANINAKLEKAKVDLIKAIQDQADFQSAELQGYMTKYQELVGTIVNLETTIANDEKTINNWDNITNEYVITQQQRAIVGFEINKKYKQIEHDNKKAVLDAYKTAVADPSTVAASLSAAVTEQKQTEGAMKEKNAEVNKMYEDVEEAYDVYIASQNKRSSLNTSIVFLSGSSLSNSPIFDGVNSVSIPSYSVYYYEQQILSNIAAINVAKASLLTNNQTLADAQARYNAWNSKLSTYTSAYQTAEAAYKTAKALVVQRQEEYDAAMAYDAQYATSTASAAQTALQTATDDLNNVKQPAYAKAKTVFDEAVVEVANAQAAINSATAAASSNNAIIEEQTAKKTENESKKASATTLLASLKTKFAAAVTTEETNRLAYLAVLDAYTELNVAYVALSNKNTDLRTLVTSLENLAAGISTDYKALEDGVSALAAAVEAINKQITDANELIKEANNGIVFNNASKATLQAKVDGYKQSLAAYKLELARYYGLMEAAIK</sequence>
<feature type="coiled-coil region" evidence="1">
    <location>
        <begin position="539"/>
        <end position="587"/>
    </location>
</feature>
<reference evidence="2 3" key="1">
    <citation type="submission" date="2018-06" db="EMBL/GenBank/DDBJ databases">
        <title>Genomic Encyclopedia of Archaeal and Bacterial Type Strains, Phase II (KMG-II): from individual species to whole genera.</title>
        <authorList>
            <person name="Goeker M."/>
        </authorList>
    </citation>
    <scope>NUCLEOTIDE SEQUENCE [LARGE SCALE GENOMIC DNA]</scope>
    <source>
        <strain evidence="2 3">DSM 6779</strain>
    </source>
</reference>
<keyword evidence="1" id="KW-0175">Coiled coil</keyword>
<name>A0A2W7P3Q2_9BACT</name>
<dbReference type="EMBL" id="QKZK01000007">
    <property type="protein sequence ID" value="PZX18042.1"/>
    <property type="molecule type" value="Genomic_DNA"/>
</dbReference>
<dbReference type="AlphaFoldDB" id="A0A2W7P3Q2"/>
<proteinExistence type="predicted"/>
<dbReference type="PROSITE" id="PS51257">
    <property type="entry name" value="PROKAR_LIPOPROTEIN"/>
    <property type="match status" value="1"/>
</dbReference>
<gene>
    <name evidence="2" type="ORF">LX69_01077</name>
</gene>
<protein>
    <submittedName>
        <fullName evidence="2">Uncharacterized protein</fullName>
    </submittedName>
</protein>
<keyword evidence="3" id="KW-1185">Reference proteome</keyword>
<accession>A0A2W7P3Q2</accession>